<dbReference type="SUPFAM" id="SSF56112">
    <property type="entry name" value="Protein kinase-like (PK-like)"/>
    <property type="match status" value="1"/>
</dbReference>
<dbReference type="GO" id="GO:0004674">
    <property type="term" value="F:protein serine/threonine kinase activity"/>
    <property type="evidence" value="ECO:0007669"/>
    <property type="project" value="UniProtKB-KW"/>
</dbReference>
<proteinExistence type="inferred from homology"/>
<protein>
    <recommendedName>
        <fullName evidence="1">non-specific serine/threonine protein kinase</fullName>
        <ecNumber evidence="1">2.7.11.1</ecNumber>
    </recommendedName>
</protein>
<reference evidence="7" key="1">
    <citation type="journal article" date="2013" name="Genetics">
        <title>The draft genome and transcriptome of Panagrellus redivivus are shaped by the harsh demands of a free-living lifestyle.</title>
        <authorList>
            <person name="Srinivasan J."/>
            <person name="Dillman A.R."/>
            <person name="Macchietto M.G."/>
            <person name="Heikkinen L."/>
            <person name="Lakso M."/>
            <person name="Fracchia K.M."/>
            <person name="Antoshechkin I."/>
            <person name="Mortazavi A."/>
            <person name="Wong G."/>
            <person name="Sternberg P.W."/>
        </authorList>
    </citation>
    <scope>NUCLEOTIDE SEQUENCE [LARGE SCALE GENOMIC DNA]</scope>
    <source>
        <strain evidence="7">MT8872</strain>
    </source>
</reference>
<dbReference type="InterPro" id="IPR008271">
    <property type="entry name" value="Ser/Thr_kinase_AS"/>
</dbReference>
<dbReference type="GO" id="GO:0005524">
    <property type="term" value="F:ATP binding"/>
    <property type="evidence" value="ECO:0007669"/>
    <property type="project" value="UniProtKB-UniRule"/>
</dbReference>
<evidence type="ECO:0000256" key="4">
    <source>
        <dbReference type="PROSITE-ProRule" id="PRU10141"/>
    </source>
</evidence>
<comment type="similarity">
    <text evidence="5">Belongs to the protein kinase superfamily.</text>
</comment>
<dbReference type="InterPro" id="IPR017441">
    <property type="entry name" value="Protein_kinase_ATP_BS"/>
</dbReference>
<evidence type="ECO:0000256" key="2">
    <source>
        <dbReference type="ARBA" id="ARBA00022741"/>
    </source>
</evidence>
<feature type="domain" description="Protein kinase" evidence="6">
    <location>
        <begin position="68"/>
        <end position="337"/>
    </location>
</feature>
<dbReference type="Pfam" id="PF00069">
    <property type="entry name" value="Pkinase"/>
    <property type="match status" value="1"/>
</dbReference>
<evidence type="ECO:0000313" key="8">
    <source>
        <dbReference type="WBParaSite" id="Pan_g13235.t1"/>
    </source>
</evidence>
<keyword evidence="3 4" id="KW-0067">ATP-binding</keyword>
<keyword evidence="2 4" id="KW-0547">Nucleotide-binding</keyword>
<keyword evidence="5" id="KW-0808">Transferase</keyword>
<dbReference type="Gene3D" id="1.10.510.10">
    <property type="entry name" value="Transferase(Phosphotransferase) domain 1"/>
    <property type="match status" value="1"/>
</dbReference>
<feature type="binding site" evidence="4">
    <location>
        <position position="97"/>
    </location>
    <ligand>
        <name>ATP</name>
        <dbReference type="ChEBI" id="CHEBI:30616"/>
    </ligand>
</feature>
<dbReference type="InterPro" id="IPR050235">
    <property type="entry name" value="CK1_Ser-Thr_kinase"/>
</dbReference>
<sequence>MDGMDQSNPVLSSAVMPSSAVTIKDSQHPVAATPIQSLTTRRRMYPRISRENNDKALLGIGEMIRQRWLIKGMIGSGGYGQVYYALDTRQNEHVAVKVEPTKRNNKTVRRMILEQKVLLRLQGRSHVALMHGSGVEHDLNFIVLQLLSVNVGELRKQCPLKRFSKSTAGRIMQQAIAGIRDIHQIGYLHRDIKPANLCFGLSEAAKHRLIIVDFGLVRKYVNSDGRIRPRRERAGFRGTLRYVSLRVHDRLEQGPADDLIALMYSLIEMIHGELSWRKMNDANEIKAAKEELVKDDFRTVSTKFGSSIREFSRAVSMMGPEEEPNYRVLQELMRDFSGPKSISDSYDWENEYADVFGETEINRHLKIAV</sequence>
<dbReference type="AlphaFoldDB" id="A0A7E4UVV9"/>
<evidence type="ECO:0000259" key="6">
    <source>
        <dbReference type="PROSITE" id="PS50011"/>
    </source>
</evidence>
<dbReference type="PROSITE" id="PS50011">
    <property type="entry name" value="PROTEIN_KINASE_DOM"/>
    <property type="match status" value="1"/>
</dbReference>
<reference evidence="8" key="2">
    <citation type="submission" date="2020-10" db="UniProtKB">
        <authorList>
            <consortium name="WormBaseParasite"/>
        </authorList>
    </citation>
    <scope>IDENTIFICATION</scope>
</reference>
<dbReference type="PROSITE" id="PS00107">
    <property type="entry name" value="PROTEIN_KINASE_ATP"/>
    <property type="match status" value="1"/>
</dbReference>
<evidence type="ECO:0000256" key="3">
    <source>
        <dbReference type="ARBA" id="ARBA00022840"/>
    </source>
</evidence>
<dbReference type="PROSITE" id="PS00108">
    <property type="entry name" value="PROTEIN_KINASE_ST"/>
    <property type="match status" value="1"/>
</dbReference>
<evidence type="ECO:0000256" key="1">
    <source>
        <dbReference type="ARBA" id="ARBA00012513"/>
    </source>
</evidence>
<dbReference type="InterPro" id="IPR011009">
    <property type="entry name" value="Kinase-like_dom_sf"/>
</dbReference>
<dbReference type="Proteomes" id="UP000492821">
    <property type="component" value="Unassembled WGS sequence"/>
</dbReference>
<dbReference type="SMART" id="SM00220">
    <property type="entry name" value="S_TKc"/>
    <property type="match status" value="1"/>
</dbReference>
<evidence type="ECO:0000256" key="5">
    <source>
        <dbReference type="RuleBase" id="RU000304"/>
    </source>
</evidence>
<organism evidence="7 8">
    <name type="scientific">Panagrellus redivivus</name>
    <name type="common">Microworm</name>
    <dbReference type="NCBI Taxonomy" id="6233"/>
    <lineage>
        <taxon>Eukaryota</taxon>
        <taxon>Metazoa</taxon>
        <taxon>Ecdysozoa</taxon>
        <taxon>Nematoda</taxon>
        <taxon>Chromadorea</taxon>
        <taxon>Rhabditida</taxon>
        <taxon>Tylenchina</taxon>
        <taxon>Panagrolaimomorpha</taxon>
        <taxon>Panagrolaimoidea</taxon>
        <taxon>Panagrolaimidae</taxon>
        <taxon>Panagrellus</taxon>
    </lineage>
</organism>
<dbReference type="InterPro" id="IPR000719">
    <property type="entry name" value="Prot_kinase_dom"/>
</dbReference>
<dbReference type="PANTHER" id="PTHR11909">
    <property type="entry name" value="CASEIN KINASE-RELATED"/>
    <property type="match status" value="1"/>
</dbReference>
<keyword evidence="7" id="KW-1185">Reference proteome</keyword>
<keyword evidence="5" id="KW-0723">Serine/threonine-protein kinase</keyword>
<dbReference type="WBParaSite" id="Pan_g13235.t1">
    <property type="protein sequence ID" value="Pan_g13235.t1"/>
    <property type="gene ID" value="Pan_g13235"/>
</dbReference>
<evidence type="ECO:0000313" key="7">
    <source>
        <dbReference type="Proteomes" id="UP000492821"/>
    </source>
</evidence>
<dbReference type="EC" id="2.7.11.1" evidence="1"/>
<keyword evidence="5" id="KW-0418">Kinase</keyword>
<accession>A0A7E4UVV9</accession>
<name>A0A7E4UVV9_PANRE</name>